<evidence type="ECO:0000256" key="3">
    <source>
        <dbReference type="RuleBase" id="RU003718"/>
    </source>
</evidence>
<dbReference type="InterPro" id="IPR002213">
    <property type="entry name" value="UDP_glucos_trans"/>
</dbReference>
<keyword evidence="2 3" id="KW-0808">Transferase</keyword>
<dbReference type="GO" id="GO:0035251">
    <property type="term" value="F:UDP-glucosyltransferase activity"/>
    <property type="evidence" value="ECO:0007669"/>
    <property type="project" value="TreeGrafter"/>
</dbReference>
<accession>A0A8J5LXW0</accession>
<reference evidence="5 6" key="1">
    <citation type="submission" date="2020-08" db="EMBL/GenBank/DDBJ databases">
        <title>Plant Genome Project.</title>
        <authorList>
            <person name="Zhang R.-G."/>
        </authorList>
    </citation>
    <scope>NUCLEOTIDE SEQUENCE [LARGE SCALE GENOMIC DNA]</scope>
    <source>
        <tissue evidence="5">Rhizome</tissue>
    </source>
</reference>
<dbReference type="EC" id="2.4.1.-" evidence="4"/>
<sequence>MPVQDLQVQRRNMNGNRGMLTVLHRIPSRDRLAMSSVADTADRRPLRLFFIPYFASSHLIPLVDIARFLAARGVDSTILATPCNAALVRATVDAAAAAGLRIQLLEYPFPSAESGLPPGVENLSALPPSECDKIDYAIAFTRPTLEHLLGLHHPDAVVADGHFPWTIDIARKLGIPRIKFTALGTLSFCVFHSVLANQPFKDVTRDDERVPIPDLPHPLLLARSELPDFLVQDTVFGRLMEEVREADKASLGIIINSCTEIEGIYLDYFHRMLSIKKTWLVGPISLNDSESSSVGVRGGGLNPAAVGNRARCLSWLSEQKPSSVVYACFGSWSQFTGEQLREIALGLEASGHPFLWVLREADGAEWMPHGFEQRVKWRGLVLRGWVPQVELLSHAAVGAFVTHCGWNSFQEGVSSGLPMVTWPIGTDQFIIEKLVVERFRVGVKASDSIRSTTDPNRTIVRAAELARAIGSIMDAGVAAEGTRRRARELAEKARAAVEKGGSSDKALNDLIEDIYVWHDNKRSAAGMAVDI</sequence>
<keyword evidence="3" id="KW-0328">Glycosyltransferase</keyword>
<dbReference type="AlphaFoldDB" id="A0A8J5LXW0"/>
<comment type="similarity">
    <text evidence="1 3">Belongs to the UDP-glycosyltransferase family.</text>
</comment>
<dbReference type="PANTHER" id="PTHR48047:SF19">
    <property type="entry name" value="GLYCOSYLTRANSFERASE"/>
    <property type="match status" value="1"/>
</dbReference>
<dbReference type="CDD" id="cd03784">
    <property type="entry name" value="GT1_Gtf-like"/>
    <property type="match status" value="1"/>
</dbReference>
<name>A0A8J5LXW0_ZINOF</name>
<evidence type="ECO:0000256" key="1">
    <source>
        <dbReference type="ARBA" id="ARBA00009995"/>
    </source>
</evidence>
<keyword evidence="6" id="KW-1185">Reference proteome</keyword>
<dbReference type="PROSITE" id="PS00375">
    <property type="entry name" value="UDPGT"/>
    <property type="match status" value="1"/>
</dbReference>
<organism evidence="5 6">
    <name type="scientific">Zingiber officinale</name>
    <name type="common">Ginger</name>
    <name type="synonym">Amomum zingiber</name>
    <dbReference type="NCBI Taxonomy" id="94328"/>
    <lineage>
        <taxon>Eukaryota</taxon>
        <taxon>Viridiplantae</taxon>
        <taxon>Streptophyta</taxon>
        <taxon>Embryophyta</taxon>
        <taxon>Tracheophyta</taxon>
        <taxon>Spermatophyta</taxon>
        <taxon>Magnoliopsida</taxon>
        <taxon>Liliopsida</taxon>
        <taxon>Zingiberales</taxon>
        <taxon>Zingiberaceae</taxon>
        <taxon>Zingiber</taxon>
    </lineage>
</organism>
<evidence type="ECO:0000256" key="4">
    <source>
        <dbReference type="RuleBase" id="RU362057"/>
    </source>
</evidence>
<gene>
    <name evidence="5" type="ORF">ZIOFF_000383</name>
</gene>
<dbReference type="EMBL" id="JACMSC010000001">
    <property type="protein sequence ID" value="KAG6535411.1"/>
    <property type="molecule type" value="Genomic_DNA"/>
</dbReference>
<evidence type="ECO:0000313" key="6">
    <source>
        <dbReference type="Proteomes" id="UP000734854"/>
    </source>
</evidence>
<dbReference type="OrthoDB" id="5835829at2759"/>
<evidence type="ECO:0000313" key="5">
    <source>
        <dbReference type="EMBL" id="KAG6535411.1"/>
    </source>
</evidence>
<dbReference type="InterPro" id="IPR035595">
    <property type="entry name" value="UDP_glycos_trans_CS"/>
</dbReference>
<dbReference type="Proteomes" id="UP000734854">
    <property type="component" value="Unassembled WGS sequence"/>
</dbReference>
<comment type="caution">
    <text evidence="5">The sequence shown here is derived from an EMBL/GenBank/DDBJ whole genome shotgun (WGS) entry which is preliminary data.</text>
</comment>
<proteinExistence type="inferred from homology"/>
<dbReference type="PANTHER" id="PTHR48047">
    <property type="entry name" value="GLYCOSYLTRANSFERASE"/>
    <property type="match status" value="1"/>
</dbReference>
<dbReference type="FunFam" id="3.40.50.2000:FF:000063">
    <property type="entry name" value="Glycosyltransferase"/>
    <property type="match status" value="1"/>
</dbReference>
<dbReference type="Pfam" id="PF00201">
    <property type="entry name" value="UDPGT"/>
    <property type="match status" value="1"/>
</dbReference>
<evidence type="ECO:0000256" key="2">
    <source>
        <dbReference type="ARBA" id="ARBA00022679"/>
    </source>
</evidence>
<protein>
    <recommendedName>
        <fullName evidence="4">Glycosyltransferase</fullName>
        <ecNumber evidence="4">2.4.1.-</ecNumber>
    </recommendedName>
</protein>